<reference evidence="2" key="2">
    <citation type="journal article" date="2024" name="Plant">
        <title>Genomic evolution and insights into agronomic trait innovations of Sesamum species.</title>
        <authorList>
            <person name="Miao H."/>
            <person name="Wang L."/>
            <person name="Qu L."/>
            <person name="Liu H."/>
            <person name="Sun Y."/>
            <person name="Le M."/>
            <person name="Wang Q."/>
            <person name="Wei S."/>
            <person name="Zheng Y."/>
            <person name="Lin W."/>
            <person name="Duan Y."/>
            <person name="Cao H."/>
            <person name="Xiong S."/>
            <person name="Wang X."/>
            <person name="Wei L."/>
            <person name="Li C."/>
            <person name="Ma Q."/>
            <person name="Ju M."/>
            <person name="Zhao R."/>
            <person name="Li G."/>
            <person name="Mu C."/>
            <person name="Tian Q."/>
            <person name="Mei H."/>
            <person name="Zhang T."/>
            <person name="Gao T."/>
            <person name="Zhang H."/>
        </authorList>
    </citation>
    <scope>NUCLEOTIDE SEQUENCE</scope>
    <source>
        <strain evidence="2">3651</strain>
    </source>
</reference>
<comment type="caution">
    <text evidence="2">The sequence shown here is derived from an EMBL/GenBank/DDBJ whole genome shotgun (WGS) entry which is preliminary data.</text>
</comment>
<organism evidence="2 3">
    <name type="scientific">Sesamum alatum</name>
    <dbReference type="NCBI Taxonomy" id="300844"/>
    <lineage>
        <taxon>Eukaryota</taxon>
        <taxon>Viridiplantae</taxon>
        <taxon>Streptophyta</taxon>
        <taxon>Embryophyta</taxon>
        <taxon>Tracheophyta</taxon>
        <taxon>Spermatophyta</taxon>
        <taxon>Magnoliopsida</taxon>
        <taxon>eudicotyledons</taxon>
        <taxon>Gunneridae</taxon>
        <taxon>Pentapetalae</taxon>
        <taxon>asterids</taxon>
        <taxon>lamiids</taxon>
        <taxon>Lamiales</taxon>
        <taxon>Pedaliaceae</taxon>
        <taxon>Sesamum</taxon>
    </lineage>
</organism>
<accession>A0AAE2CWN3</accession>
<feature type="compositionally biased region" description="Basic and acidic residues" evidence="1">
    <location>
        <begin position="1"/>
        <end position="13"/>
    </location>
</feature>
<dbReference type="EMBL" id="JACGWO010000001">
    <property type="protein sequence ID" value="KAK4437240.1"/>
    <property type="molecule type" value="Genomic_DNA"/>
</dbReference>
<name>A0AAE2CWN3_9LAMI</name>
<protein>
    <submittedName>
        <fullName evidence="2">Uncharacterized protein</fullName>
    </submittedName>
</protein>
<evidence type="ECO:0000313" key="2">
    <source>
        <dbReference type="EMBL" id="KAK4437240.1"/>
    </source>
</evidence>
<dbReference type="AlphaFoldDB" id="A0AAE2CWN3"/>
<keyword evidence="3" id="KW-1185">Reference proteome</keyword>
<feature type="region of interest" description="Disordered" evidence="1">
    <location>
        <begin position="124"/>
        <end position="149"/>
    </location>
</feature>
<evidence type="ECO:0000313" key="3">
    <source>
        <dbReference type="Proteomes" id="UP001293254"/>
    </source>
</evidence>
<proteinExistence type="predicted"/>
<sequence>MESEPKFRNDRDAPPAPLASSFDPDIGIQSNGYDPFDPFSHGLTSSVFDSYEFKPFEGNGITGAAMQGFQGGEFLNFPNREDHHLLMEIDETALNFQNPKHLAFVVPDESSCVTADNIACHKGDNMRRSRISDPKNKNKYSHESESGLS</sequence>
<evidence type="ECO:0000256" key="1">
    <source>
        <dbReference type="SAM" id="MobiDB-lite"/>
    </source>
</evidence>
<feature type="region of interest" description="Disordered" evidence="1">
    <location>
        <begin position="1"/>
        <end position="33"/>
    </location>
</feature>
<dbReference type="Proteomes" id="UP001293254">
    <property type="component" value="Unassembled WGS sequence"/>
</dbReference>
<reference evidence="2" key="1">
    <citation type="submission" date="2020-06" db="EMBL/GenBank/DDBJ databases">
        <authorList>
            <person name="Li T."/>
            <person name="Hu X."/>
            <person name="Zhang T."/>
            <person name="Song X."/>
            <person name="Zhang H."/>
            <person name="Dai N."/>
            <person name="Sheng W."/>
            <person name="Hou X."/>
            <person name="Wei L."/>
        </authorList>
    </citation>
    <scope>NUCLEOTIDE SEQUENCE</scope>
    <source>
        <strain evidence="2">3651</strain>
        <tissue evidence="2">Leaf</tissue>
    </source>
</reference>
<gene>
    <name evidence="2" type="ORF">Salat_0057900</name>
</gene>